<comment type="caution">
    <text evidence="1">The sequence shown here is derived from an EMBL/GenBank/DDBJ whole genome shotgun (WGS) entry which is preliminary data.</text>
</comment>
<dbReference type="EMBL" id="LAZR01026346">
    <property type="protein sequence ID" value="KKL69033.1"/>
    <property type="molecule type" value="Genomic_DNA"/>
</dbReference>
<dbReference type="AlphaFoldDB" id="A0A0F9E4V9"/>
<reference evidence="1" key="1">
    <citation type="journal article" date="2015" name="Nature">
        <title>Complex archaea that bridge the gap between prokaryotes and eukaryotes.</title>
        <authorList>
            <person name="Spang A."/>
            <person name="Saw J.H."/>
            <person name="Jorgensen S.L."/>
            <person name="Zaremba-Niedzwiedzka K."/>
            <person name="Martijn J."/>
            <person name="Lind A.E."/>
            <person name="van Eijk R."/>
            <person name="Schleper C."/>
            <person name="Guy L."/>
            <person name="Ettema T.J."/>
        </authorList>
    </citation>
    <scope>NUCLEOTIDE SEQUENCE</scope>
</reference>
<name>A0A0F9E4V9_9ZZZZ</name>
<protein>
    <submittedName>
        <fullName evidence="1">Uncharacterized protein</fullName>
    </submittedName>
</protein>
<proteinExistence type="predicted"/>
<evidence type="ECO:0000313" key="1">
    <source>
        <dbReference type="EMBL" id="KKL69033.1"/>
    </source>
</evidence>
<sequence length="84" mass="9176">MGQTGTKAIILKGQGSDLAYWRPARSGRRAFRFDGMFTRETSLSFARASLPAANYDATPMGYDDATDGEAALIFLNQIVQRRGA</sequence>
<organism evidence="1">
    <name type="scientific">marine sediment metagenome</name>
    <dbReference type="NCBI Taxonomy" id="412755"/>
    <lineage>
        <taxon>unclassified sequences</taxon>
        <taxon>metagenomes</taxon>
        <taxon>ecological metagenomes</taxon>
    </lineage>
</organism>
<gene>
    <name evidence="1" type="ORF">LCGC14_2119010</name>
</gene>
<accession>A0A0F9E4V9</accession>